<dbReference type="Gene3D" id="3.40.80.10">
    <property type="entry name" value="Peptidoglycan recognition protein-like"/>
    <property type="match status" value="1"/>
</dbReference>
<keyword evidence="3" id="KW-0378">Hydrolase</keyword>
<dbReference type="GO" id="GO:0016787">
    <property type="term" value="F:hydrolase activity"/>
    <property type="evidence" value="ECO:0007669"/>
    <property type="project" value="UniProtKB-KW"/>
</dbReference>
<evidence type="ECO:0000256" key="1">
    <source>
        <dbReference type="ARBA" id="ARBA00007553"/>
    </source>
</evidence>
<proteinExistence type="inferred from homology"/>
<dbReference type="Pfam" id="PF08924">
    <property type="entry name" value="Rv2525c_GlyHyd-like"/>
    <property type="match status" value="1"/>
</dbReference>
<dbReference type="PANTHER" id="PTHR11022">
    <property type="entry name" value="PEPTIDOGLYCAN RECOGNITION PROTEIN"/>
    <property type="match status" value="1"/>
</dbReference>
<dbReference type="InterPro" id="IPR015510">
    <property type="entry name" value="PGRP"/>
</dbReference>
<name>A0ABV5CQ22_9ACTN</name>
<dbReference type="CDD" id="cd06583">
    <property type="entry name" value="PGRP"/>
    <property type="match status" value="1"/>
</dbReference>
<dbReference type="SMART" id="SM00701">
    <property type="entry name" value="PGRP"/>
    <property type="match status" value="1"/>
</dbReference>
<organism evidence="3 4">
    <name type="scientific">Polymorphospora lycopeni</name>
    <dbReference type="NCBI Taxonomy" id="3140240"/>
    <lineage>
        <taxon>Bacteria</taxon>
        <taxon>Bacillati</taxon>
        <taxon>Actinomycetota</taxon>
        <taxon>Actinomycetes</taxon>
        <taxon>Micromonosporales</taxon>
        <taxon>Micromonosporaceae</taxon>
        <taxon>Polymorphospora</taxon>
    </lineage>
</organism>
<dbReference type="InterPro" id="IPR006619">
    <property type="entry name" value="PGRP_domain_met/bac"/>
</dbReference>
<reference evidence="3 4" key="1">
    <citation type="submission" date="2024-04" db="EMBL/GenBank/DDBJ databases">
        <title>Polymorphospora sp. isolated from Baiyangdian Lake in Xiong'an New Area.</title>
        <authorList>
            <person name="Zhang X."/>
            <person name="Liu J."/>
        </authorList>
    </citation>
    <scope>NUCLEOTIDE SEQUENCE [LARGE SCALE GENOMIC DNA]</scope>
    <source>
        <strain evidence="3 4">2-325</strain>
    </source>
</reference>
<feature type="domain" description="Peptidoglycan recognition protein family" evidence="2">
    <location>
        <begin position="3"/>
        <end position="145"/>
    </location>
</feature>
<evidence type="ECO:0000259" key="2">
    <source>
        <dbReference type="SMART" id="SM00701"/>
    </source>
</evidence>
<dbReference type="SUPFAM" id="SSF51445">
    <property type="entry name" value="(Trans)glycosidases"/>
    <property type="match status" value="1"/>
</dbReference>
<keyword evidence="4" id="KW-1185">Reference proteome</keyword>
<dbReference type="EMBL" id="JBCGDC010000031">
    <property type="protein sequence ID" value="MFB6394104.1"/>
    <property type="molecule type" value="Genomic_DNA"/>
</dbReference>
<dbReference type="Gene3D" id="3.20.20.80">
    <property type="entry name" value="Glycosidases"/>
    <property type="match status" value="1"/>
</dbReference>
<sequence length="721" mass="80071">MPITIRPRATWGQYVSEPRRAHASAAPVPTTGREWDPVGGVFIHHRGPFNPFARSYDTEEDCQRDIAEIYESHWNSADFDGDIGYNFLVCQHGNIYQGRGYERGEANSGTAPRIDGLGRNAGFYSICALMRSNHYAAEPLLRAFRSLIDHLRNEAPRRTGPRILPHSYQHGETECPGNLTMYARAGSTIDPAVAWSGLADIHIYRAQQWANITYANAPGYLRCPEDGRTGWSTVLSLTQGLQHELGISPTVQNFGPGTFNAVRARNLLPQQEFRANLIRIYNGALWCKGYWTSTEQGTWSGDSQAAIEQLYADAGLSYSNQTMRHAMWPHVLKAMLRMDQFQLVPGGDANIQTIQRRLNSRYVAGIGIPAMGLVPCDGIYSRDVQQGLMMAIQHEIGIPSASINGYFGPGTQTGLRTVGSGTLTGDLRYLFRSACYFNSPTVSPDNPGTPLGYRPEDIGTDTATSTHLNWLRAFQRFSQIPVTGTNDYTTWAQLLVSSGDTDRPAIGCDCITEITATRGGQLVAAGYRIVGRYLDEHLPPGDPFYLGKALKPTEPQTILDAGLRLYPIFQYNGTQLMNFTYEKGYDQGRAAHHKAVGYRLPAGTCIYFAVDYDALDAEIDSNVRPYFEGVRTALTELGNRYFFGVYGSRNVCNRISREVGARWSFVSGMSWGFSGNLGFPLPANWSFNQIREYEFRPGWGLDHNVWRDGSDPGVTTLDNGE</sequence>
<dbReference type="InterPro" id="IPR015020">
    <property type="entry name" value="Rv2525c-like_Glyco_Hydro-like"/>
</dbReference>
<dbReference type="RefSeq" id="WP_375734345.1">
    <property type="nucleotide sequence ID" value="NZ_JBCGDC010000031.1"/>
</dbReference>
<dbReference type="InterPro" id="IPR036505">
    <property type="entry name" value="Amidase/PGRP_sf"/>
</dbReference>
<dbReference type="SUPFAM" id="SSF55846">
    <property type="entry name" value="N-acetylmuramoyl-L-alanine amidase-like"/>
    <property type="match status" value="1"/>
</dbReference>
<dbReference type="CDD" id="cd06418">
    <property type="entry name" value="GH25_BacA-like"/>
    <property type="match status" value="1"/>
</dbReference>
<evidence type="ECO:0000313" key="4">
    <source>
        <dbReference type="Proteomes" id="UP001582793"/>
    </source>
</evidence>
<evidence type="ECO:0000313" key="3">
    <source>
        <dbReference type="EMBL" id="MFB6394104.1"/>
    </source>
</evidence>
<dbReference type="InterPro" id="IPR017853">
    <property type="entry name" value="GH"/>
</dbReference>
<dbReference type="Proteomes" id="UP001582793">
    <property type="component" value="Unassembled WGS sequence"/>
</dbReference>
<accession>A0ABV5CQ22</accession>
<protein>
    <submittedName>
        <fullName evidence="3">Glycoside hydrolase domain-containing protein</fullName>
    </submittedName>
</protein>
<gene>
    <name evidence="3" type="ORF">AAFH96_13445</name>
</gene>
<comment type="caution">
    <text evidence="3">The sequence shown here is derived from an EMBL/GenBank/DDBJ whole genome shotgun (WGS) entry which is preliminary data.</text>
</comment>
<dbReference type="Pfam" id="PF01510">
    <property type="entry name" value="Amidase_2"/>
    <property type="match status" value="1"/>
</dbReference>
<dbReference type="PANTHER" id="PTHR11022:SF41">
    <property type="entry name" value="PEPTIDOGLYCAN-RECOGNITION PROTEIN LC-RELATED"/>
    <property type="match status" value="1"/>
</dbReference>
<comment type="similarity">
    <text evidence="1">Belongs to the N-acetylmuramoyl-L-alanine amidase 2 family.</text>
</comment>
<dbReference type="InterPro" id="IPR002502">
    <property type="entry name" value="Amidase_domain"/>
</dbReference>